<feature type="compositionally biased region" description="Polar residues" evidence="6">
    <location>
        <begin position="1"/>
        <end position="12"/>
    </location>
</feature>
<evidence type="ECO:0000256" key="2">
    <source>
        <dbReference type="ARBA" id="ARBA00023015"/>
    </source>
</evidence>
<gene>
    <name evidence="7" type="ORF">F7725_001834</name>
</gene>
<evidence type="ECO:0000256" key="6">
    <source>
        <dbReference type="SAM" id="MobiDB-lite"/>
    </source>
</evidence>
<evidence type="ECO:0000313" key="7">
    <source>
        <dbReference type="EMBL" id="KAF3842985.1"/>
    </source>
</evidence>
<sequence>QKSKQFSNSTLISVPFPSPPSVSPSKTSTNNHLCASLRSGGAGRHRLLQMFGGKPLRSSVSVRELVCIRLLHLCECSTAPLPQQAEEARDEISSMKTLDGDKTNSASLHSDTVCVSYRFDHFCGPGWCWWSAQQEVHCLYANWMTWLFASLCFHHYPLGSVVMSCLDVMYHQSYGAHFLPAAAYKAKYYNHHHQQQQVRHDFIARRRLSVYSKMQECMEQQQQQGGGRAMLSRDQGLRQGLAAPGTESIRRSMSDSELKDGPQPAEAEYLSSRCVLFTYFQGDIGDVVDEHFSRALSQSSTFNSETKPIRVTQPSATGGLWKDGGSLSEGQSSSVWNSTYPSQASPCLPSVSVSVHPDFSPSPVSFNHSDGALWADHVLSQAGLPPPATLPESWTYSLNPQSQSGYPNVHNVYHPHPTSTHGTTTPCSIHTPPTAQPWIPGLIRCCCPLLGTRTSRAPAQRVPRTVRGEDRDAAQQQQPRPGYLCDLVPVLPPWVPGGLLIKPRQSRQFGSNGCTDNKKDYQFKPKRTYYVALSMYGCNTSTV</sequence>
<dbReference type="PANTHER" id="PTHR15950:SF16">
    <property type="entry name" value="TRANSCRIPTION COFACTOR VESTIGIAL-LIKE PROTEIN 3"/>
    <property type="match status" value="1"/>
</dbReference>
<dbReference type="PANTHER" id="PTHR15950">
    <property type="entry name" value="TRANSCRIPTION COFACTOR VESTIGIAL-LIKE PROTEIN"/>
    <property type="match status" value="1"/>
</dbReference>
<evidence type="ECO:0000256" key="5">
    <source>
        <dbReference type="ARBA" id="ARBA00025784"/>
    </source>
</evidence>
<organism evidence="7 8">
    <name type="scientific">Dissostichus mawsoni</name>
    <name type="common">Antarctic cod</name>
    <dbReference type="NCBI Taxonomy" id="36200"/>
    <lineage>
        <taxon>Eukaryota</taxon>
        <taxon>Metazoa</taxon>
        <taxon>Chordata</taxon>
        <taxon>Craniata</taxon>
        <taxon>Vertebrata</taxon>
        <taxon>Euteleostomi</taxon>
        <taxon>Actinopterygii</taxon>
        <taxon>Neopterygii</taxon>
        <taxon>Teleostei</taxon>
        <taxon>Neoteleostei</taxon>
        <taxon>Acanthomorphata</taxon>
        <taxon>Eupercaria</taxon>
        <taxon>Perciformes</taxon>
        <taxon>Notothenioidei</taxon>
        <taxon>Nototheniidae</taxon>
        <taxon>Dissostichus</taxon>
    </lineage>
</organism>
<comment type="similarity">
    <text evidence="5">Belongs to the vestigial family.</text>
</comment>
<keyword evidence="8" id="KW-1185">Reference proteome</keyword>
<name>A0A7J5Y0Q5_DISMA</name>
<feature type="compositionally biased region" description="Polar residues" evidence="6">
    <location>
        <begin position="305"/>
        <end position="316"/>
    </location>
</feature>
<feature type="region of interest" description="Disordered" evidence="6">
    <location>
        <begin position="458"/>
        <end position="479"/>
    </location>
</feature>
<comment type="caution">
    <text evidence="7">The sequence shown here is derived from an EMBL/GenBank/DDBJ whole genome shotgun (WGS) entry which is preliminary data.</text>
</comment>
<keyword evidence="2" id="KW-0805">Transcription regulation</keyword>
<feature type="non-terminal residue" evidence="7">
    <location>
        <position position="1"/>
    </location>
</feature>
<feature type="region of interest" description="Disordered" evidence="6">
    <location>
        <begin position="407"/>
        <end position="427"/>
    </location>
</feature>
<evidence type="ECO:0000256" key="3">
    <source>
        <dbReference type="ARBA" id="ARBA00023163"/>
    </source>
</evidence>
<feature type="region of interest" description="Disordered" evidence="6">
    <location>
        <begin position="241"/>
        <end position="264"/>
    </location>
</feature>
<feature type="compositionally biased region" description="Polar residues" evidence="6">
    <location>
        <begin position="328"/>
        <end position="339"/>
    </location>
</feature>
<accession>A0A7J5Y0Q5</accession>
<feature type="compositionally biased region" description="Low complexity" evidence="6">
    <location>
        <begin position="414"/>
        <end position="426"/>
    </location>
</feature>
<evidence type="ECO:0000256" key="1">
    <source>
        <dbReference type="ARBA" id="ARBA00004123"/>
    </source>
</evidence>
<keyword evidence="4" id="KW-0539">Nucleus</keyword>
<protein>
    <recommendedName>
        <fullName evidence="9">Vestigial-like family member 3</fullName>
    </recommendedName>
</protein>
<dbReference type="EMBL" id="JAAKFY010000018">
    <property type="protein sequence ID" value="KAF3842985.1"/>
    <property type="molecule type" value="Genomic_DNA"/>
</dbReference>
<dbReference type="Proteomes" id="UP000518266">
    <property type="component" value="Unassembled WGS sequence"/>
</dbReference>
<evidence type="ECO:0008006" key="9">
    <source>
        <dbReference type="Google" id="ProtNLM"/>
    </source>
</evidence>
<evidence type="ECO:0000313" key="8">
    <source>
        <dbReference type="Proteomes" id="UP000518266"/>
    </source>
</evidence>
<feature type="non-terminal residue" evidence="7">
    <location>
        <position position="543"/>
    </location>
</feature>
<dbReference type="Pfam" id="PF07545">
    <property type="entry name" value="Vg_Tdu"/>
    <property type="match status" value="1"/>
</dbReference>
<reference evidence="7 8" key="1">
    <citation type="submission" date="2020-03" db="EMBL/GenBank/DDBJ databases">
        <title>Dissostichus mawsoni Genome sequencing and assembly.</title>
        <authorList>
            <person name="Park H."/>
        </authorList>
    </citation>
    <scope>NUCLEOTIDE SEQUENCE [LARGE SCALE GENOMIC DNA]</scope>
    <source>
        <strain evidence="7">DM0001</strain>
        <tissue evidence="7">Muscle</tissue>
    </source>
</reference>
<comment type="subcellular location">
    <subcellularLocation>
        <location evidence="1">Nucleus</location>
    </subcellularLocation>
</comment>
<feature type="compositionally biased region" description="Basic and acidic residues" evidence="6">
    <location>
        <begin position="248"/>
        <end position="260"/>
    </location>
</feature>
<dbReference type="GO" id="GO:0006355">
    <property type="term" value="P:regulation of DNA-templated transcription"/>
    <property type="evidence" value="ECO:0007669"/>
    <property type="project" value="InterPro"/>
</dbReference>
<keyword evidence="3" id="KW-0804">Transcription</keyword>
<evidence type="ECO:0000256" key="4">
    <source>
        <dbReference type="ARBA" id="ARBA00023242"/>
    </source>
</evidence>
<dbReference type="OrthoDB" id="10069705at2759"/>
<dbReference type="AlphaFoldDB" id="A0A7J5Y0Q5"/>
<proteinExistence type="inferred from homology"/>
<dbReference type="GO" id="GO:0005634">
    <property type="term" value="C:nucleus"/>
    <property type="evidence" value="ECO:0007669"/>
    <property type="project" value="UniProtKB-SubCell"/>
</dbReference>
<feature type="region of interest" description="Disordered" evidence="6">
    <location>
        <begin position="1"/>
        <end position="30"/>
    </location>
</feature>
<dbReference type="InterPro" id="IPR011520">
    <property type="entry name" value="Vg_fam"/>
</dbReference>
<feature type="region of interest" description="Disordered" evidence="6">
    <location>
        <begin position="305"/>
        <end position="339"/>
    </location>
</feature>